<keyword evidence="5" id="KW-1185">Reference proteome</keyword>
<dbReference type="RefSeq" id="WP_324619924.1">
    <property type="nucleotide sequence ID" value="NZ_JAYKOT010000003.1"/>
</dbReference>
<feature type="domain" description="NodB homology" evidence="3">
    <location>
        <begin position="296"/>
        <end position="420"/>
    </location>
</feature>
<dbReference type="Pfam" id="PF01522">
    <property type="entry name" value="Polysacc_deac_1"/>
    <property type="match status" value="1"/>
</dbReference>
<evidence type="ECO:0000313" key="4">
    <source>
        <dbReference type="EMBL" id="MEB3429755.1"/>
    </source>
</evidence>
<name>A0AAW9MZF4_9FIRM</name>
<evidence type="ECO:0000259" key="3">
    <source>
        <dbReference type="Pfam" id="PF01522"/>
    </source>
</evidence>
<sequence>MLKKINIKILLLLFFCFLILISKSEAKSSIDISNRYCIYYEKKDIPEEEIVGKFPIIIYAGDGFKKEDSDFLKKQIIYKNYAYVSLKNSEEDLNNDDIKELIGLFSNKDFQNAHPEFNFHRTYILTSSSKIGELSGEIDSNFDISGIIYIGKNEDKLNFEKPILSLSSTSNFARKNVVSINFDLENFDKIELYSELRKLYRRFSLNNYLKAASDTISNFIRSSDMIYWDRGEENHLGNIPILMYHNIYEKDDRYIVRPEKLYMDLLDFYKRGFLPISMEDYINKKINIPKGFSPYIITFDDGEKNNFDLKKDGSIDKKCGVGVILQFAKDFDLFKPRASFYVIRDVPFYDKNSAEEKIDILYENGMEVGNHTFNHLHFGEMDNAEDVQKAIASEDKVIKSFSKEEYFTDVLALPYGDPPKKEFLHLLEEGSYDGHSYKNRAIVYVKQKLALSPFDPEFDPMEIQRLGIGSPYNTTAESILEMVWDNKFIK</sequence>
<reference evidence="4 5" key="1">
    <citation type="submission" date="2024-01" db="EMBL/GenBank/DDBJ databases">
        <title>Complete genome sequence of Citroniella saccharovorans strain M6.X9, isolated from human fecal sample.</title>
        <authorList>
            <person name="Cheng G."/>
            <person name="Westerholm M."/>
            <person name="Schnurer A."/>
        </authorList>
    </citation>
    <scope>NUCLEOTIDE SEQUENCE [LARGE SCALE GENOMIC DNA]</scope>
    <source>
        <strain evidence="4 5">DSM 29873</strain>
    </source>
</reference>
<dbReference type="Proteomes" id="UP001357733">
    <property type="component" value="Unassembled WGS sequence"/>
</dbReference>
<dbReference type="PANTHER" id="PTHR34216:SF3">
    <property type="entry name" value="POLY-BETA-1,6-N-ACETYL-D-GLUCOSAMINE N-DEACETYLASE"/>
    <property type="match status" value="1"/>
</dbReference>
<dbReference type="Gene3D" id="3.20.20.370">
    <property type="entry name" value="Glycoside hydrolase/deacetylase"/>
    <property type="match status" value="1"/>
</dbReference>
<dbReference type="SUPFAM" id="SSF88713">
    <property type="entry name" value="Glycoside hydrolase/deacetylase"/>
    <property type="match status" value="1"/>
</dbReference>
<accession>A0AAW9MZF4</accession>
<dbReference type="GO" id="GO:0005975">
    <property type="term" value="P:carbohydrate metabolic process"/>
    <property type="evidence" value="ECO:0007669"/>
    <property type="project" value="InterPro"/>
</dbReference>
<evidence type="ECO:0000256" key="2">
    <source>
        <dbReference type="ARBA" id="ARBA00022729"/>
    </source>
</evidence>
<keyword evidence="2" id="KW-0732">Signal</keyword>
<dbReference type="InterPro" id="IPR011330">
    <property type="entry name" value="Glyco_hydro/deAcase_b/a-brl"/>
</dbReference>
<proteinExistence type="predicted"/>
<protein>
    <submittedName>
        <fullName evidence="4">Polysaccharide deacetylase family protein</fullName>
    </submittedName>
</protein>
<evidence type="ECO:0000313" key="5">
    <source>
        <dbReference type="Proteomes" id="UP001357733"/>
    </source>
</evidence>
<evidence type="ECO:0000256" key="1">
    <source>
        <dbReference type="ARBA" id="ARBA00004613"/>
    </source>
</evidence>
<dbReference type="EMBL" id="JAYKOT010000003">
    <property type="protein sequence ID" value="MEB3429755.1"/>
    <property type="molecule type" value="Genomic_DNA"/>
</dbReference>
<dbReference type="InterPro" id="IPR051398">
    <property type="entry name" value="Polysacch_Deacetylase"/>
</dbReference>
<dbReference type="AlphaFoldDB" id="A0AAW9MZF4"/>
<dbReference type="GO" id="GO:0016810">
    <property type="term" value="F:hydrolase activity, acting on carbon-nitrogen (but not peptide) bonds"/>
    <property type="evidence" value="ECO:0007669"/>
    <property type="project" value="InterPro"/>
</dbReference>
<comment type="subcellular location">
    <subcellularLocation>
        <location evidence="1">Secreted</location>
    </subcellularLocation>
</comment>
<comment type="caution">
    <text evidence="4">The sequence shown here is derived from an EMBL/GenBank/DDBJ whole genome shotgun (WGS) entry which is preliminary data.</text>
</comment>
<dbReference type="PANTHER" id="PTHR34216">
    <property type="match status" value="1"/>
</dbReference>
<organism evidence="4 5">
    <name type="scientific">Citroniella saccharovorans</name>
    <dbReference type="NCBI Taxonomy" id="2053367"/>
    <lineage>
        <taxon>Bacteria</taxon>
        <taxon>Bacillati</taxon>
        <taxon>Bacillota</taxon>
        <taxon>Tissierellia</taxon>
        <taxon>Tissierellales</taxon>
        <taxon>Peptoniphilaceae</taxon>
        <taxon>Citroniella</taxon>
    </lineage>
</organism>
<dbReference type="InterPro" id="IPR002509">
    <property type="entry name" value="NODB_dom"/>
</dbReference>
<gene>
    <name evidence="4" type="ORF">VLK81_06985</name>
</gene>
<dbReference type="GO" id="GO:0005576">
    <property type="term" value="C:extracellular region"/>
    <property type="evidence" value="ECO:0007669"/>
    <property type="project" value="UniProtKB-SubCell"/>
</dbReference>